<dbReference type="Proteomes" id="UP000663877">
    <property type="component" value="Unassembled WGS sequence"/>
</dbReference>
<evidence type="ECO:0000313" key="1">
    <source>
        <dbReference type="EMBL" id="CAF0842469.1"/>
    </source>
</evidence>
<dbReference type="EMBL" id="CAJNOI010000022">
    <property type="protein sequence ID" value="CAF0842469.1"/>
    <property type="molecule type" value="Genomic_DNA"/>
</dbReference>
<dbReference type="AlphaFoldDB" id="A0A813VG27"/>
<accession>A0A813VG27</accession>
<evidence type="ECO:0000313" key="6">
    <source>
        <dbReference type="Proteomes" id="UP000663877"/>
    </source>
</evidence>
<protein>
    <submittedName>
        <fullName evidence="1">Uncharacterized protein</fullName>
    </submittedName>
</protein>
<name>A0A813VG27_9BILA</name>
<dbReference type="EMBL" id="CAJNOI010004613">
    <property type="protein sequence ID" value="CAF1549300.1"/>
    <property type="molecule type" value="Genomic_DNA"/>
</dbReference>
<evidence type="ECO:0000313" key="5">
    <source>
        <dbReference type="Proteomes" id="UP000663832"/>
    </source>
</evidence>
<evidence type="ECO:0000313" key="3">
    <source>
        <dbReference type="EMBL" id="CAF1575846.1"/>
    </source>
</evidence>
<keyword evidence="5" id="KW-1185">Reference proteome</keyword>
<evidence type="ECO:0000313" key="2">
    <source>
        <dbReference type="EMBL" id="CAF1549300.1"/>
    </source>
</evidence>
<evidence type="ECO:0000313" key="4">
    <source>
        <dbReference type="EMBL" id="CAF1660553.1"/>
    </source>
</evidence>
<dbReference type="EMBL" id="CAJNOM010000893">
    <property type="protein sequence ID" value="CAF1575846.1"/>
    <property type="molecule type" value="Genomic_DNA"/>
</dbReference>
<organism evidence="1 6">
    <name type="scientific">Adineta steineri</name>
    <dbReference type="NCBI Taxonomy" id="433720"/>
    <lineage>
        <taxon>Eukaryota</taxon>
        <taxon>Metazoa</taxon>
        <taxon>Spiralia</taxon>
        <taxon>Gnathifera</taxon>
        <taxon>Rotifera</taxon>
        <taxon>Eurotatoria</taxon>
        <taxon>Bdelloidea</taxon>
        <taxon>Adinetida</taxon>
        <taxon>Adinetidae</taxon>
        <taxon>Adineta</taxon>
    </lineage>
</organism>
<reference evidence="1" key="1">
    <citation type="submission" date="2021-02" db="EMBL/GenBank/DDBJ databases">
        <authorList>
            <person name="Nowell W R."/>
        </authorList>
    </citation>
    <scope>NUCLEOTIDE SEQUENCE</scope>
</reference>
<dbReference type="EMBL" id="CAJNOM010005005">
    <property type="protein sequence ID" value="CAF1660553.1"/>
    <property type="molecule type" value="Genomic_DNA"/>
</dbReference>
<gene>
    <name evidence="2" type="ORF">BJG266_LOCUS46119</name>
    <name evidence="1" type="ORF">BJG266_LOCUS7389</name>
    <name evidence="3" type="ORF">QVE165_LOCUS49373</name>
    <name evidence="4" type="ORF">QVE165_LOCUS63146</name>
</gene>
<comment type="caution">
    <text evidence="1">The sequence shown here is derived from an EMBL/GenBank/DDBJ whole genome shotgun (WGS) entry which is preliminary data.</text>
</comment>
<sequence length="85" mass="9699">MDDSIIWKCLTLKSRMSLSMDIALNAIERRNKVFSAKATVFSDEDSHSESMMEQHYAKTGVKRPNLALRMYSFSSKLGYSDIDIS</sequence>
<proteinExistence type="predicted"/>
<dbReference type="Proteomes" id="UP000663832">
    <property type="component" value="Unassembled WGS sequence"/>
</dbReference>